<evidence type="ECO:0000313" key="8">
    <source>
        <dbReference type="EMBL" id="PLS01940.1"/>
    </source>
</evidence>
<keyword evidence="2" id="KW-0645">Protease</keyword>
<evidence type="ECO:0000313" key="9">
    <source>
        <dbReference type="Proteomes" id="UP000234950"/>
    </source>
</evidence>
<evidence type="ECO:0000256" key="3">
    <source>
        <dbReference type="ARBA" id="ARBA00022723"/>
    </source>
</evidence>
<keyword evidence="9" id="KW-1185">Reference proteome</keyword>
<dbReference type="InterPro" id="IPR020891">
    <property type="entry name" value="UPF0758_CS"/>
</dbReference>
<dbReference type="CDD" id="cd08071">
    <property type="entry name" value="MPN_DUF2466"/>
    <property type="match status" value="1"/>
</dbReference>
<keyword evidence="3" id="KW-0479">Metal-binding</keyword>
<dbReference type="RefSeq" id="WP_101650699.1">
    <property type="nucleotide sequence ID" value="NZ_PGVE01000086.1"/>
</dbReference>
<dbReference type="OrthoDB" id="9804482at2"/>
<keyword evidence="4" id="KW-0378">Hydrolase</keyword>
<organism evidence="8 9">
    <name type="scientific">Neobacillus cucumis</name>
    <dbReference type="NCBI Taxonomy" id="1740721"/>
    <lineage>
        <taxon>Bacteria</taxon>
        <taxon>Bacillati</taxon>
        <taxon>Bacillota</taxon>
        <taxon>Bacilli</taxon>
        <taxon>Bacillales</taxon>
        <taxon>Bacillaceae</taxon>
        <taxon>Neobacillus</taxon>
    </lineage>
</organism>
<dbReference type="Pfam" id="PF04002">
    <property type="entry name" value="RadC"/>
    <property type="match status" value="1"/>
</dbReference>
<dbReference type="PROSITE" id="PS50249">
    <property type="entry name" value="MPN"/>
    <property type="match status" value="1"/>
</dbReference>
<evidence type="ECO:0000256" key="2">
    <source>
        <dbReference type="ARBA" id="ARBA00022670"/>
    </source>
</evidence>
<comment type="similarity">
    <text evidence="1">Belongs to the UPF0758 family.</text>
</comment>
<evidence type="ECO:0000256" key="4">
    <source>
        <dbReference type="ARBA" id="ARBA00022801"/>
    </source>
</evidence>
<proteinExistence type="inferred from homology"/>
<dbReference type="InterPro" id="IPR037518">
    <property type="entry name" value="MPN"/>
</dbReference>
<dbReference type="PROSITE" id="PS01302">
    <property type="entry name" value="UPF0758"/>
    <property type="match status" value="1"/>
</dbReference>
<name>A0A2N5H8V3_9BACI</name>
<feature type="domain" description="MPN" evidence="7">
    <location>
        <begin position="34"/>
        <end position="156"/>
    </location>
</feature>
<keyword evidence="5" id="KW-0862">Zinc</keyword>
<dbReference type="EMBL" id="PGVE01000086">
    <property type="protein sequence ID" value="PLS01940.1"/>
    <property type="molecule type" value="Genomic_DNA"/>
</dbReference>
<keyword evidence="6" id="KW-0482">Metalloprotease</keyword>
<dbReference type="Gene3D" id="3.40.140.10">
    <property type="entry name" value="Cytidine Deaminase, domain 2"/>
    <property type="match status" value="1"/>
</dbReference>
<evidence type="ECO:0000256" key="6">
    <source>
        <dbReference type="ARBA" id="ARBA00023049"/>
    </source>
</evidence>
<sequence length="156" mass="17462">MQQAVKEEKTRMRRLSVVSLQMVKEKTYPFRTNTIRSPLDVVDLVREFIGNADRENFIVISLSTKNTVTNISVAHRGSINASIVHPRETFKTAVLSNAASIIVAHNHPSGNCQPSKEDIEVTKRLNEAGKILGIELLDHCIISDSDSYSMKEHGYI</sequence>
<accession>A0A2N5H8V3</accession>
<dbReference type="SUPFAM" id="SSF102712">
    <property type="entry name" value="JAB1/MPN domain"/>
    <property type="match status" value="1"/>
</dbReference>
<dbReference type="GO" id="GO:0006508">
    <property type="term" value="P:proteolysis"/>
    <property type="evidence" value="ECO:0007669"/>
    <property type="project" value="UniProtKB-KW"/>
</dbReference>
<dbReference type="GO" id="GO:0008237">
    <property type="term" value="F:metallopeptidase activity"/>
    <property type="evidence" value="ECO:0007669"/>
    <property type="project" value="UniProtKB-KW"/>
</dbReference>
<evidence type="ECO:0000256" key="5">
    <source>
        <dbReference type="ARBA" id="ARBA00022833"/>
    </source>
</evidence>
<dbReference type="AlphaFoldDB" id="A0A2N5H8V3"/>
<dbReference type="PANTHER" id="PTHR30471">
    <property type="entry name" value="DNA REPAIR PROTEIN RADC"/>
    <property type="match status" value="1"/>
</dbReference>
<evidence type="ECO:0000259" key="7">
    <source>
        <dbReference type="PROSITE" id="PS50249"/>
    </source>
</evidence>
<dbReference type="InterPro" id="IPR001405">
    <property type="entry name" value="UPF0758"/>
</dbReference>
<evidence type="ECO:0000256" key="1">
    <source>
        <dbReference type="ARBA" id="ARBA00010243"/>
    </source>
</evidence>
<protein>
    <submittedName>
        <fullName evidence="8">DNA repair protein RadC</fullName>
    </submittedName>
</protein>
<dbReference type="InterPro" id="IPR025657">
    <property type="entry name" value="RadC_JAB"/>
</dbReference>
<dbReference type="PANTHER" id="PTHR30471:SF3">
    <property type="entry name" value="UPF0758 PROTEIN YEES-RELATED"/>
    <property type="match status" value="1"/>
</dbReference>
<reference evidence="8 9" key="1">
    <citation type="submission" date="2017-11" db="EMBL/GenBank/DDBJ databases">
        <title>Comparitive Functional Genomics of Dry Heat Resistant strains isolated from the Viking Spacecraft.</title>
        <authorList>
            <person name="Seuylemezian A."/>
            <person name="Cooper K."/>
            <person name="Vaishampayan P."/>
        </authorList>
    </citation>
    <scope>NUCLEOTIDE SEQUENCE [LARGE SCALE GENOMIC DNA]</scope>
    <source>
        <strain evidence="8 9">V32-6</strain>
    </source>
</reference>
<gene>
    <name evidence="8" type="ORF">CVD27_22755</name>
</gene>
<dbReference type="Proteomes" id="UP000234950">
    <property type="component" value="Unassembled WGS sequence"/>
</dbReference>
<dbReference type="GO" id="GO:0046872">
    <property type="term" value="F:metal ion binding"/>
    <property type="evidence" value="ECO:0007669"/>
    <property type="project" value="UniProtKB-KW"/>
</dbReference>
<comment type="caution">
    <text evidence="8">The sequence shown here is derived from an EMBL/GenBank/DDBJ whole genome shotgun (WGS) entry which is preliminary data.</text>
</comment>